<dbReference type="Gene3D" id="3.10.180.10">
    <property type="entry name" value="2,3-Dihydroxybiphenyl 1,2-Dioxygenase, domain 1"/>
    <property type="match status" value="1"/>
</dbReference>
<evidence type="ECO:0000259" key="4">
    <source>
        <dbReference type="PROSITE" id="PS51819"/>
    </source>
</evidence>
<evidence type="ECO:0000313" key="6">
    <source>
        <dbReference type="Proteomes" id="UP001501196"/>
    </source>
</evidence>
<gene>
    <name evidence="5" type="ORF">GCM10009819_31850</name>
</gene>
<proteinExistence type="inferred from homology"/>
<evidence type="ECO:0000256" key="1">
    <source>
        <dbReference type="ARBA" id="ARBA00011051"/>
    </source>
</evidence>
<dbReference type="InterPro" id="IPR029068">
    <property type="entry name" value="Glyas_Bleomycin-R_OHBP_Dase"/>
</dbReference>
<comment type="caution">
    <text evidence="5">The sequence shown here is derived from an EMBL/GenBank/DDBJ whole genome shotgun (WGS) entry which is preliminary data.</text>
</comment>
<dbReference type="SUPFAM" id="SSF54593">
    <property type="entry name" value="Glyoxalase/Bleomycin resistance protein/Dihydroxybiphenyl dioxygenase"/>
    <property type="match status" value="1"/>
</dbReference>
<dbReference type="EMBL" id="BAAAPW010000005">
    <property type="protein sequence ID" value="GAA2042950.1"/>
    <property type="molecule type" value="Genomic_DNA"/>
</dbReference>
<dbReference type="InterPro" id="IPR037523">
    <property type="entry name" value="VOC_core"/>
</dbReference>
<evidence type="ECO:0000256" key="3">
    <source>
        <dbReference type="ARBA" id="ARBA00023251"/>
    </source>
</evidence>
<dbReference type="InterPro" id="IPR004360">
    <property type="entry name" value="Glyas_Fos-R_dOase_dom"/>
</dbReference>
<dbReference type="Proteomes" id="UP001501196">
    <property type="component" value="Unassembled WGS sequence"/>
</dbReference>
<evidence type="ECO:0000256" key="2">
    <source>
        <dbReference type="ARBA" id="ARBA00021572"/>
    </source>
</evidence>
<feature type="domain" description="VOC" evidence="4">
    <location>
        <begin position="6"/>
        <end position="124"/>
    </location>
</feature>
<accession>A0ABP5GAD7</accession>
<sequence length="127" mass="13969">MPEPTSRDRAVPNLPSRDLDATEAFYGGLGFERAFRDEGWMILRRGEVALEFFPFPGLDPATSSHRCTIRVADVDELASAVAAAGVPVRETGFPRLHEVRLQDWGLRAGHLLDPDGNLLTLIEEPGT</sequence>
<reference evidence="6" key="1">
    <citation type="journal article" date="2019" name="Int. J. Syst. Evol. Microbiol.">
        <title>The Global Catalogue of Microorganisms (GCM) 10K type strain sequencing project: providing services to taxonomists for standard genome sequencing and annotation.</title>
        <authorList>
            <consortium name="The Broad Institute Genomics Platform"/>
            <consortium name="The Broad Institute Genome Sequencing Center for Infectious Disease"/>
            <person name="Wu L."/>
            <person name="Ma J."/>
        </authorList>
    </citation>
    <scope>NUCLEOTIDE SEQUENCE [LARGE SCALE GENOMIC DNA]</scope>
    <source>
        <strain evidence="6">JCM 15672</strain>
    </source>
</reference>
<dbReference type="PROSITE" id="PS51819">
    <property type="entry name" value="VOC"/>
    <property type="match status" value="1"/>
</dbReference>
<name>A0ABP5GAD7_9MICO</name>
<dbReference type="Pfam" id="PF00903">
    <property type="entry name" value="Glyoxalase"/>
    <property type="match status" value="1"/>
</dbReference>
<protein>
    <recommendedName>
        <fullName evidence="2">Bleomycin resistance protein</fullName>
    </recommendedName>
</protein>
<dbReference type="RefSeq" id="WP_344376657.1">
    <property type="nucleotide sequence ID" value="NZ_BAAAPW010000005.1"/>
</dbReference>
<keyword evidence="6" id="KW-1185">Reference proteome</keyword>
<comment type="similarity">
    <text evidence="1">Belongs to the bleomycin resistance protein family.</text>
</comment>
<dbReference type="InterPro" id="IPR000335">
    <property type="entry name" value="Bleomycin-R"/>
</dbReference>
<dbReference type="CDD" id="cd08350">
    <property type="entry name" value="BLMT_like"/>
    <property type="match status" value="1"/>
</dbReference>
<dbReference type="PRINTS" id="PR00311">
    <property type="entry name" value="BLEOMYCINRST"/>
</dbReference>
<organism evidence="5 6">
    <name type="scientific">Agromyces tropicus</name>
    <dbReference type="NCBI Taxonomy" id="555371"/>
    <lineage>
        <taxon>Bacteria</taxon>
        <taxon>Bacillati</taxon>
        <taxon>Actinomycetota</taxon>
        <taxon>Actinomycetes</taxon>
        <taxon>Micrococcales</taxon>
        <taxon>Microbacteriaceae</taxon>
        <taxon>Agromyces</taxon>
    </lineage>
</organism>
<keyword evidence="3" id="KW-0046">Antibiotic resistance</keyword>
<evidence type="ECO:0000313" key="5">
    <source>
        <dbReference type="EMBL" id="GAA2042950.1"/>
    </source>
</evidence>